<dbReference type="Proteomes" id="UP000030753">
    <property type="component" value="Unassembled WGS sequence"/>
</dbReference>
<protein>
    <submittedName>
        <fullName evidence="1">Uncharacterized protein</fullName>
    </submittedName>
</protein>
<evidence type="ECO:0000313" key="2">
    <source>
        <dbReference type="Proteomes" id="UP000030753"/>
    </source>
</evidence>
<accession>W9J3C1</accession>
<dbReference type="EMBL" id="JH717840">
    <property type="protein sequence ID" value="EWY99286.1"/>
    <property type="molecule type" value="Genomic_DNA"/>
</dbReference>
<sequence length="156" mass="17735">MPSANPVQKQLALDLPVLTPGLPDFGEMGLNRALPLAQSQHWMPTSQKLHVERLKETKQEDAEWVEVYGDICAICGVDRRFTRYVRDRCDQRRWDSCTVFREKNRRDKTTDEVDAGTPALQREWLAAGNTDVCQECGKGREGGGREILWAPGEHKV</sequence>
<reference evidence="1 2" key="1">
    <citation type="submission" date="2011-06" db="EMBL/GenBank/DDBJ databases">
        <title>The Genome Sequence of Fusarium oxysporum FOSC 3-a.</title>
        <authorList>
            <consortium name="The Broad Institute Genome Sequencing Platform"/>
            <person name="Ma L.-J."/>
            <person name="Gale L.R."/>
            <person name="Schwartz D.C."/>
            <person name="Zhou S."/>
            <person name="Corby-Kistler H."/>
            <person name="Young S.K."/>
            <person name="Zeng Q."/>
            <person name="Gargeya S."/>
            <person name="Fitzgerald M."/>
            <person name="Haas B."/>
            <person name="Abouelleil A."/>
            <person name="Alvarado L."/>
            <person name="Arachchi H.M."/>
            <person name="Berlin A."/>
            <person name="Brown A."/>
            <person name="Chapman S.B."/>
            <person name="Chen Z."/>
            <person name="Dunbar C."/>
            <person name="Freedman E."/>
            <person name="Gearin G."/>
            <person name="Gellesch M."/>
            <person name="Goldberg J."/>
            <person name="Griggs A."/>
            <person name="Gujja S."/>
            <person name="Heiman D."/>
            <person name="Howarth C."/>
            <person name="Larson L."/>
            <person name="Lui A."/>
            <person name="MacDonald P.J.P."/>
            <person name="Mehta T."/>
            <person name="Montmayeur A."/>
            <person name="Murphy C."/>
            <person name="Neiman D."/>
            <person name="Pearson M."/>
            <person name="Priest M."/>
            <person name="Roberts A."/>
            <person name="Saif S."/>
            <person name="Shea T."/>
            <person name="Shenoy N."/>
            <person name="Sisk P."/>
            <person name="Stolte C."/>
            <person name="Sykes S."/>
            <person name="Wortman J."/>
            <person name="Nusbaum C."/>
            <person name="Birren B."/>
        </authorList>
    </citation>
    <scope>NUCLEOTIDE SEQUENCE [LARGE SCALE GENOMIC DNA]</scope>
    <source>
        <strain evidence="2">FOSC 3-a</strain>
    </source>
</reference>
<dbReference type="HOGENOM" id="CLU_1686645_0_0_1"/>
<organism evidence="1 2">
    <name type="scientific">Fusarium oxysporum NRRL 32931</name>
    <dbReference type="NCBI Taxonomy" id="660029"/>
    <lineage>
        <taxon>Eukaryota</taxon>
        <taxon>Fungi</taxon>
        <taxon>Dikarya</taxon>
        <taxon>Ascomycota</taxon>
        <taxon>Pezizomycotina</taxon>
        <taxon>Sordariomycetes</taxon>
        <taxon>Hypocreomycetidae</taxon>
        <taxon>Hypocreales</taxon>
        <taxon>Nectriaceae</taxon>
        <taxon>Fusarium</taxon>
        <taxon>Fusarium oxysporum species complex</taxon>
    </lineage>
</organism>
<dbReference type="AlphaFoldDB" id="W9J3C1"/>
<name>W9J3C1_FUSOX</name>
<evidence type="ECO:0000313" key="1">
    <source>
        <dbReference type="EMBL" id="EWY99286.1"/>
    </source>
</evidence>
<proteinExistence type="predicted"/>
<gene>
    <name evidence="1" type="ORF">FOYG_03375</name>
</gene>